<feature type="region of interest" description="Disordered" evidence="1">
    <location>
        <begin position="68"/>
        <end position="89"/>
    </location>
</feature>
<dbReference type="AlphaFoldDB" id="B0SX17"/>
<proteinExistence type="predicted"/>
<dbReference type="STRING" id="366602.Caul_1048"/>
<protein>
    <submittedName>
        <fullName evidence="2">Uncharacterized protein</fullName>
    </submittedName>
</protein>
<name>B0SX17_CAUSK</name>
<accession>B0SX17</accession>
<organism evidence="2">
    <name type="scientific">Caulobacter sp. (strain K31)</name>
    <dbReference type="NCBI Taxonomy" id="366602"/>
    <lineage>
        <taxon>Bacteria</taxon>
        <taxon>Pseudomonadati</taxon>
        <taxon>Pseudomonadota</taxon>
        <taxon>Alphaproteobacteria</taxon>
        <taxon>Caulobacterales</taxon>
        <taxon>Caulobacteraceae</taxon>
        <taxon>Caulobacter</taxon>
    </lineage>
</organism>
<gene>
    <name evidence="2" type="ordered locus">Caul_1048</name>
</gene>
<evidence type="ECO:0000256" key="1">
    <source>
        <dbReference type="SAM" id="MobiDB-lite"/>
    </source>
</evidence>
<dbReference type="OrthoDB" id="7205744at2"/>
<evidence type="ECO:0000313" key="2">
    <source>
        <dbReference type="EMBL" id="ABZ70178.1"/>
    </source>
</evidence>
<dbReference type="EMBL" id="CP000927">
    <property type="protein sequence ID" value="ABZ70178.1"/>
    <property type="molecule type" value="Genomic_DNA"/>
</dbReference>
<dbReference type="KEGG" id="cak:Caul_1048"/>
<dbReference type="HOGENOM" id="CLU_2463424_0_0_5"/>
<sequence precursor="true">MKSNITRLQKIFFCVFLASCVGVFAYHYFYVWPKQRCLARGPGFLWAEKWMKCGTVYSIETLTRRPLNVPPINSDPKKMEGPSASKSKG</sequence>
<reference evidence="2" key="1">
    <citation type="submission" date="2008-01" db="EMBL/GenBank/DDBJ databases">
        <title>Complete sequence of chromosome of Caulobacter sp. K31.</title>
        <authorList>
            <consortium name="US DOE Joint Genome Institute"/>
            <person name="Copeland A."/>
            <person name="Lucas S."/>
            <person name="Lapidus A."/>
            <person name="Barry K."/>
            <person name="Glavina del Rio T."/>
            <person name="Dalin E."/>
            <person name="Tice H."/>
            <person name="Pitluck S."/>
            <person name="Bruce D."/>
            <person name="Goodwin L."/>
            <person name="Thompson L.S."/>
            <person name="Brettin T."/>
            <person name="Detter J.C."/>
            <person name="Han C."/>
            <person name="Schmutz J."/>
            <person name="Larimer F."/>
            <person name="Land M."/>
            <person name="Hauser L."/>
            <person name="Kyrpides N."/>
            <person name="Kim E."/>
            <person name="Stephens C."/>
            <person name="Richardson P."/>
        </authorList>
    </citation>
    <scope>NUCLEOTIDE SEQUENCE [LARGE SCALE GENOMIC DNA]</scope>
    <source>
        <strain evidence="2">K31</strain>
    </source>
</reference>